<dbReference type="AlphaFoldDB" id="A0A521BJV5"/>
<sequence length="55" mass="6541">MLEKTKHTFDQAELELLKEGLKRSNKERFEMATRLYKFQQTMSKASITHKPLSIK</sequence>
<keyword evidence="2" id="KW-1185">Reference proteome</keyword>
<dbReference type="Proteomes" id="UP000320300">
    <property type="component" value="Unassembled WGS sequence"/>
</dbReference>
<protein>
    <submittedName>
        <fullName evidence="1">Uncharacterized protein</fullName>
    </submittedName>
</protein>
<gene>
    <name evidence="1" type="ORF">SAMN06265348_102358</name>
</gene>
<name>A0A521BJV5_9SPHI</name>
<dbReference type="EMBL" id="FXTN01000002">
    <property type="protein sequence ID" value="SMO47346.1"/>
    <property type="molecule type" value="Genomic_DNA"/>
</dbReference>
<evidence type="ECO:0000313" key="1">
    <source>
        <dbReference type="EMBL" id="SMO47346.1"/>
    </source>
</evidence>
<accession>A0A521BJV5</accession>
<organism evidence="1 2">
    <name type="scientific">Pedobacter westerhofensis</name>
    <dbReference type="NCBI Taxonomy" id="425512"/>
    <lineage>
        <taxon>Bacteria</taxon>
        <taxon>Pseudomonadati</taxon>
        <taxon>Bacteroidota</taxon>
        <taxon>Sphingobacteriia</taxon>
        <taxon>Sphingobacteriales</taxon>
        <taxon>Sphingobacteriaceae</taxon>
        <taxon>Pedobacter</taxon>
    </lineage>
</organism>
<evidence type="ECO:0000313" key="2">
    <source>
        <dbReference type="Proteomes" id="UP000320300"/>
    </source>
</evidence>
<reference evidence="1 2" key="1">
    <citation type="submission" date="2017-05" db="EMBL/GenBank/DDBJ databases">
        <authorList>
            <person name="Varghese N."/>
            <person name="Submissions S."/>
        </authorList>
    </citation>
    <scope>NUCLEOTIDE SEQUENCE [LARGE SCALE GENOMIC DNA]</scope>
    <source>
        <strain evidence="1 2">DSM 19036</strain>
    </source>
</reference>
<proteinExistence type="predicted"/>